<feature type="compositionally biased region" description="Low complexity" evidence="5">
    <location>
        <begin position="412"/>
        <end position="423"/>
    </location>
</feature>
<dbReference type="InterPro" id="IPR002104">
    <property type="entry name" value="Integrase_catalytic"/>
</dbReference>
<evidence type="ECO:0000256" key="2">
    <source>
        <dbReference type="ARBA" id="ARBA00022553"/>
    </source>
</evidence>
<evidence type="ECO:0000313" key="10">
    <source>
        <dbReference type="Proteomes" id="UP000507470"/>
    </source>
</evidence>
<dbReference type="GO" id="GO:0006310">
    <property type="term" value="P:DNA recombination"/>
    <property type="evidence" value="ECO:0007669"/>
    <property type="project" value="UniProtKB-KW"/>
</dbReference>
<evidence type="ECO:0000256" key="1">
    <source>
        <dbReference type="ARBA" id="ARBA00022499"/>
    </source>
</evidence>
<dbReference type="EMBL" id="CACVKT020007086">
    <property type="protein sequence ID" value="CAC5405191.1"/>
    <property type="molecule type" value="Genomic_DNA"/>
</dbReference>
<dbReference type="InterPro" id="IPR013762">
    <property type="entry name" value="Integrase-like_cat_sf"/>
</dbReference>
<dbReference type="GO" id="GO:0003677">
    <property type="term" value="F:DNA binding"/>
    <property type="evidence" value="ECO:0007669"/>
    <property type="project" value="InterPro"/>
</dbReference>
<feature type="region of interest" description="Disordered" evidence="5">
    <location>
        <begin position="410"/>
        <end position="443"/>
    </location>
</feature>
<feature type="compositionally biased region" description="Basic and acidic residues" evidence="5">
    <location>
        <begin position="430"/>
        <end position="443"/>
    </location>
</feature>
<dbReference type="Gene3D" id="1.10.443.10">
    <property type="entry name" value="Intergrase catalytic core"/>
    <property type="match status" value="1"/>
</dbReference>
<evidence type="ECO:0000256" key="5">
    <source>
        <dbReference type="SAM" id="MobiDB-lite"/>
    </source>
</evidence>
<sequence>MEEPADCGMNVAEIDFLDVDMFDDVDDLTLSQVCQNVEHEYFTFEGLQNLTLTQTLQNYQQDSSNDLETDSYGEFVVDREDLSLMIKHTENQNTKNNTKWAFNVFEKWCLSREGVVPELLNMNSEDMDFWLQRFIVEARRKDGVEYPPKSLYLITCGLLRYLRDADVNDKNFLDEQNLNFCKFRKVLDARMKMLIEKGIGCEMKQAEPITQEQEESMWREKVFGKESAEMLQRTLFFYSAKLFGLRACDEHHDLQCSQFDVGDENGTPFVQFIGRQSKTFKGGLGHMNITNKNIKHYCKPVHLDALANDGNCYRRPLKGIPGTPIRYGNQPLGINKLKSFMKVICTKAGLSSYFTNHSCKRTCATQLYNAGVDEQEIMARTGHRSQAGVRKYKRTSAEISATVSRILDPPCSSSSIEDSAESSVAPQKKLRTDGMEEDISDKRCENSNSGQIFHGCNVYFHA</sequence>
<reference evidence="9 10" key="1">
    <citation type="submission" date="2020-06" db="EMBL/GenBank/DDBJ databases">
        <authorList>
            <person name="Li R."/>
            <person name="Bekaert M."/>
        </authorList>
    </citation>
    <scope>NUCLEOTIDE SEQUENCE [LARGE SCALE GENOMIC DNA]</scope>
    <source>
        <strain evidence="10">wild</strain>
    </source>
</reference>
<dbReference type="OrthoDB" id="2335491at2759"/>
<feature type="domain" description="QRICH1-like" evidence="8">
    <location>
        <begin position="115"/>
        <end position="182"/>
    </location>
</feature>
<keyword evidence="1" id="KW-1017">Isopeptide bond</keyword>
<evidence type="ECO:0008006" key="11">
    <source>
        <dbReference type="Google" id="ProtNLM"/>
    </source>
</evidence>
<keyword evidence="3" id="KW-0832">Ubl conjugation</keyword>
<dbReference type="SUPFAM" id="SSF56349">
    <property type="entry name" value="DNA breaking-rejoining enzymes"/>
    <property type="match status" value="1"/>
</dbReference>
<dbReference type="Pfam" id="PF25561">
    <property type="entry name" value="QRICH1"/>
    <property type="match status" value="1"/>
</dbReference>
<dbReference type="GO" id="GO:0015074">
    <property type="term" value="P:DNA integration"/>
    <property type="evidence" value="ECO:0007669"/>
    <property type="project" value="InterPro"/>
</dbReference>
<evidence type="ECO:0000259" key="7">
    <source>
        <dbReference type="Pfam" id="PF12012"/>
    </source>
</evidence>
<feature type="domain" description="ZMYM2-like/QRICH1 C-terminal" evidence="7">
    <location>
        <begin position="209"/>
        <end position="264"/>
    </location>
</feature>
<gene>
    <name evidence="9" type="ORF">MCOR_38904</name>
</gene>
<evidence type="ECO:0000259" key="8">
    <source>
        <dbReference type="Pfam" id="PF25561"/>
    </source>
</evidence>
<dbReference type="PANTHER" id="PTHR21446:SF13">
    <property type="entry name" value="DUF3504 DOMAIN-CONTAINING PROTEIN"/>
    <property type="match status" value="1"/>
</dbReference>
<dbReference type="InterPro" id="IPR021893">
    <property type="entry name" value="ZMYM2-like_C"/>
</dbReference>
<organism evidence="9 10">
    <name type="scientific">Mytilus coruscus</name>
    <name type="common">Sea mussel</name>
    <dbReference type="NCBI Taxonomy" id="42192"/>
    <lineage>
        <taxon>Eukaryota</taxon>
        <taxon>Metazoa</taxon>
        <taxon>Spiralia</taxon>
        <taxon>Lophotrochozoa</taxon>
        <taxon>Mollusca</taxon>
        <taxon>Bivalvia</taxon>
        <taxon>Autobranchia</taxon>
        <taxon>Pteriomorphia</taxon>
        <taxon>Mytilida</taxon>
        <taxon>Mytiloidea</taxon>
        <taxon>Mytilidae</taxon>
        <taxon>Mytilinae</taxon>
        <taxon>Mytilus</taxon>
    </lineage>
</organism>
<dbReference type="InterPro" id="IPR011010">
    <property type="entry name" value="DNA_brk_join_enz"/>
</dbReference>
<feature type="domain" description="Tyr recombinase" evidence="6">
    <location>
        <begin position="329"/>
        <end position="396"/>
    </location>
</feature>
<dbReference type="AlphaFoldDB" id="A0A6J8DBV1"/>
<dbReference type="Pfam" id="PF00589">
    <property type="entry name" value="Phage_integrase"/>
    <property type="match status" value="1"/>
</dbReference>
<evidence type="ECO:0000256" key="4">
    <source>
        <dbReference type="ARBA" id="ARBA00023172"/>
    </source>
</evidence>
<evidence type="ECO:0000259" key="6">
    <source>
        <dbReference type="Pfam" id="PF00589"/>
    </source>
</evidence>
<proteinExistence type="predicted"/>
<name>A0A6J8DBV1_MYTCO</name>
<protein>
    <recommendedName>
        <fullName evidence="11">DUF3504 domain-containing protein</fullName>
    </recommendedName>
</protein>
<dbReference type="PANTHER" id="PTHR21446">
    <property type="entry name" value="DUF3504 DOMAIN-CONTAINING PROTEIN"/>
    <property type="match status" value="1"/>
</dbReference>
<dbReference type="Proteomes" id="UP000507470">
    <property type="component" value="Unassembled WGS sequence"/>
</dbReference>
<keyword evidence="10" id="KW-1185">Reference proteome</keyword>
<evidence type="ECO:0000256" key="3">
    <source>
        <dbReference type="ARBA" id="ARBA00022843"/>
    </source>
</evidence>
<evidence type="ECO:0000313" key="9">
    <source>
        <dbReference type="EMBL" id="CAC5405191.1"/>
    </source>
</evidence>
<accession>A0A6J8DBV1</accession>
<dbReference type="InterPro" id="IPR052787">
    <property type="entry name" value="MAVS"/>
</dbReference>
<keyword evidence="2" id="KW-0597">Phosphoprotein</keyword>
<keyword evidence="4" id="KW-0233">DNA recombination</keyword>
<dbReference type="Pfam" id="PF12012">
    <property type="entry name" value="DUF3504"/>
    <property type="match status" value="1"/>
</dbReference>
<dbReference type="InterPro" id="IPR057926">
    <property type="entry name" value="QRICH1_dom"/>
</dbReference>